<accession>A0A317DXP4</accession>
<reference evidence="1 2" key="1">
    <citation type="submission" date="2018-05" db="EMBL/GenBank/DDBJ databases">
        <title>Zavarzinia sp. HR-AS.</title>
        <authorList>
            <person name="Lee Y."/>
            <person name="Jeon C.O."/>
        </authorList>
    </citation>
    <scope>NUCLEOTIDE SEQUENCE [LARGE SCALE GENOMIC DNA]</scope>
    <source>
        <strain evidence="1 2">HR-AS</strain>
    </source>
</reference>
<dbReference type="EMBL" id="QGLE01000011">
    <property type="protein sequence ID" value="PWR19498.1"/>
    <property type="molecule type" value="Genomic_DNA"/>
</dbReference>
<protein>
    <submittedName>
        <fullName evidence="1">Uncharacterized protein</fullName>
    </submittedName>
</protein>
<dbReference type="RefSeq" id="WP_109907380.1">
    <property type="nucleotide sequence ID" value="NZ_QGLE01000011.1"/>
</dbReference>
<evidence type="ECO:0000313" key="1">
    <source>
        <dbReference type="EMBL" id="PWR19498.1"/>
    </source>
</evidence>
<name>A0A317DXP4_9PROT</name>
<dbReference type="AlphaFoldDB" id="A0A317DXP4"/>
<evidence type="ECO:0000313" key="2">
    <source>
        <dbReference type="Proteomes" id="UP000245461"/>
    </source>
</evidence>
<gene>
    <name evidence="1" type="ORF">DKG74_17055</name>
</gene>
<dbReference type="OrthoDB" id="2086168at2"/>
<sequence>MCGLCAALGGSRYWTDAAGSDAFTRNGGKVTLRAERERRVAFLNRVLDHYGLTVHDWGGNSYVLSDRRGRRENVYNLEGIWSLVDRMAATDCDPLDPALLSRLGGAS</sequence>
<dbReference type="Proteomes" id="UP000245461">
    <property type="component" value="Unassembled WGS sequence"/>
</dbReference>
<proteinExistence type="predicted"/>
<organism evidence="1 2">
    <name type="scientific">Zavarzinia aquatilis</name>
    <dbReference type="NCBI Taxonomy" id="2211142"/>
    <lineage>
        <taxon>Bacteria</taxon>
        <taxon>Pseudomonadati</taxon>
        <taxon>Pseudomonadota</taxon>
        <taxon>Alphaproteobacteria</taxon>
        <taxon>Rhodospirillales</taxon>
        <taxon>Zavarziniaceae</taxon>
        <taxon>Zavarzinia</taxon>
    </lineage>
</organism>
<comment type="caution">
    <text evidence="1">The sequence shown here is derived from an EMBL/GenBank/DDBJ whole genome shotgun (WGS) entry which is preliminary data.</text>
</comment>
<keyword evidence="2" id="KW-1185">Reference proteome</keyword>